<keyword evidence="3" id="KW-0067">ATP-binding</keyword>
<dbReference type="InterPro" id="IPR016102">
    <property type="entry name" value="Succinyl-CoA_synth-like"/>
</dbReference>
<proteinExistence type="predicted"/>
<dbReference type="SMART" id="SM00881">
    <property type="entry name" value="CoA_binding"/>
    <property type="match status" value="1"/>
</dbReference>
<keyword evidence="5" id="KW-0808">Transferase</keyword>
<accession>A0A5D4XT42</accession>
<dbReference type="RefSeq" id="WP_149103334.1">
    <property type="nucleotide sequence ID" value="NZ_VTFT01000001.1"/>
</dbReference>
<dbReference type="InterPro" id="IPR032875">
    <property type="entry name" value="Succ_CoA_lig_flav_dom"/>
</dbReference>
<dbReference type="Gene3D" id="3.30.470.20">
    <property type="entry name" value="ATP-grasp fold, B domain"/>
    <property type="match status" value="1"/>
</dbReference>
<evidence type="ECO:0000313" key="6">
    <source>
        <dbReference type="Proteomes" id="UP000324973"/>
    </source>
</evidence>
<dbReference type="Gene3D" id="3.40.50.261">
    <property type="entry name" value="Succinyl-CoA synthetase domains"/>
    <property type="match status" value="2"/>
</dbReference>
<evidence type="ECO:0000259" key="4">
    <source>
        <dbReference type="PROSITE" id="PS51186"/>
    </source>
</evidence>
<dbReference type="Gene3D" id="3.40.50.720">
    <property type="entry name" value="NAD(P)-binding Rossmann-like Domain"/>
    <property type="match status" value="1"/>
</dbReference>
<protein>
    <submittedName>
        <fullName evidence="5">Bifunctional acetate--CoA ligase family protein/GNAT family N-acetyltransferase</fullName>
    </submittedName>
</protein>
<gene>
    <name evidence="5" type="ORF">FZO89_11205</name>
</gene>
<evidence type="ECO:0000256" key="1">
    <source>
        <dbReference type="ARBA" id="ARBA00022598"/>
    </source>
</evidence>
<evidence type="ECO:0000256" key="3">
    <source>
        <dbReference type="ARBA" id="ARBA00022840"/>
    </source>
</evidence>
<dbReference type="SUPFAM" id="SSF56059">
    <property type="entry name" value="Glutathione synthetase ATP-binding domain-like"/>
    <property type="match status" value="1"/>
</dbReference>
<dbReference type="Pfam" id="PF13302">
    <property type="entry name" value="Acetyltransf_3"/>
    <property type="match status" value="1"/>
</dbReference>
<dbReference type="PANTHER" id="PTHR43334">
    <property type="entry name" value="ACETATE--COA LIGASE [ADP-FORMING]"/>
    <property type="match status" value="1"/>
</dbReference>
<dbReference type="InterPro" id="IPR016181">
    <property type="entry name" value="Acyl_CoA_acyltransferase"/>
</dbReference>
<sequence>MSTYRLQSLFEPAAVAVVGGSPRERSAGRAVMRNIRAAGYAGRIGWVSPRHREIDGLATVRRLRDLDWVPDLAVITAPPAVVPGLVEEAAALGVGAAVLLTAQLGAGRAAFNAAIERAAHPHGMRILGPHCLGIVSSHAGLNASIAARTPQAGDIALVSESSAIAAALVEWGVARSIGFSKVVSLGDALDIDFADLLDHLATDRHTRAILLYVEHVGNARKFMSAARAAARAKPVVVVKSARPQAPQSIAEIGLRALAPAEAVHAAGFRRAGLLQVDALDELFAAAETLGTLRTFPGRRLAILGNGGGVGVLAAQQLLRLGGTVATLSTETIAALDALLPGGWSHDNPVDLVVDADGARYATAADALLSDPHNDALLVVNVPTAFSAPLETATALADVLARRKGAAARKPVFAVWLAEDAAAHAALHAAQVPSYATETEAVHGFMHLVRYREAQQALMETPPSLPADFAVDAAAARMLVRAAVARGEVQLDPQATARILAAYGLPHEAPLAAADPKAAMALAQPLLAAGRMVAVKIDSPDIAHKSVVDGVRLNLAGGQAVHDAAADVLRLARERRPDARIRGVTVQAMVTRANARELIAAIADDPVFGPVVVFGRGGTAVRVVDDLALGLPPLDLRLAHELIGRTRVARRLKAHRNQPAANEREIALALVKLAQLAADVPEIRQMSLNPLLADADGVIAVDARILVGPVEPLHKGRGHPRFAIFPYPSELERSIALADGTPVSVRPVRPEDEDLFREFFTHVTDEDLRLRFFQSVKHFSHEFIARLTQMDYARSIALLALDGSGAMLGAVRLHADANYESGEYGILVRSDLKGQGLGWQLMKIMIEVAGWLGLHEVEGQVLRQNRGMLAMCAQLGFRITPDPDEPGLMLVRLPVSQDDETAS</sequence>
<name>A0A5D4XT42_9GAMM</name>
<dbReference type="GO" id="GO:0005524">
    <property type="term" value="F:ATP binding"/>
    <property type="evidence" value="ECO:0007669"/>
    <property type="project" value="UniProtKB-KW"/>
</dbReference>
<dbReference type="Pfam" id="PF13380">
    <property type="entry name" value="CoA_binding_2"/>
    <property type="match status" value="1"/>
</dbReference>
<dbReference type="GO" id="GO:0016747">
    <property type="term" value="F:acyltransferase activity, transferring groups other than amino-acyl groups"/>
    <property type="evidence" value="ECO:0007669"/>
    <property type="project" value="InterPro"/>
</dbReference>
<dbReference type="SUPFAM" id="SSF55729">
    <property type="entry name" value="Acyl-CoA N-acyltransferases (Nat)"/>
    <property type="match status" value="1"/>
</dbReference>
<dbReference type="InterPro" id="IPR000182">
    <property type="entry name" value="GNAT_dom"/>
</dbReference>
<dbReference type="Gene3D" id="3.30.1490.20">
    <property type="entry name" value="ATP-grasp fold, A domain"/>
    <property type="match status" value="1"/>
</dbReference>
<dbReference type="Pfam" id="PF13549">
    <property type="entry name" value="ATP-grasp_5"/>
    <property type="match status" value="1"/>
</dbReference>
<dbReference type="Pfam" id="PF13607">
    <property type="entry name" value="Succ_CoA_lig"/>
    <property type="match status" value="1"/>
</dbReference>
<dbReference type="InterPro" id="IPR003781">
    <property type="entry name" value="CoA-bd"/>
</dbReference>
<dbReference type="SUPFAM" id="SSF52210">
    <property type="entry name" value="Succinyl-CoA synthetase domains"/>
    <property type="match status" value="2"/>
</dbReference>
<comment type="caution">
    <text evidence="5">The sequence shown here is derived from an EMBL/GenBank/DDBJ whole genome shotgun (WGS) entry which is preliminary data.</text>
</comment>
<evidence type="ECO:0000256" key="2">
    <source>
        <dbReference type="ARBA" id="ARBA00022741"/>
    </source>
</evidence>
<feature type="domain" description="N-acetyltransferase" evidence="4">
    <location>
        <begin position="742"/>
        <end position="893"/>
    </location>
</feature>
<dbReference type="InterPro" id="IPR051538">
    <property type="entry name" value="Acyl-CoA_Synth/Transferase"/>
</dbReference>
<dbReference type="PROSITE" id="PS51186">
    <property type="entry name" value="GNAT"/>
    <property type="match status" value="1"/>
</dbReference>
<evidence type="ECO:0000313" key="5">
    <source>
        <dbReference type="EMBL" id="TYT26781.1"/>
    </source>
</evidence>
<dbReference type="AlphaFoldDB" id="A0A5D4XT42"/>
<dbReference type="SUPFAM" id="SSF51735">
    <property type="entry name" value="NAD(P)-binding Rossmann-fold domains"/>
    <property type="match status" value="1"/>
</dbReference>
<dbReference type="Proteomes" id="UP000324973">
    <property type="component" value="Unassembled WGS sequence"/>
</dbReference>
<dbReference type="InterPro" id="IPR013815">
    <property type="entry name" value="ATP_grasp_subdomain_1"/>
</dbReference>
<keyword evidence="1 5" id="KW-0436">Ligase</keyword>
<reference evidence="5 6" key="1">
    <citation type="submission" date="2019-08" db="EMBL/GenBank/DDBJ databases">
        <title>Luteimonas viscosus sp. nov., isolated from soil of a sunflower field.</title>
        <authorList>
            <person name="Jianli Z."/>
            <person name="Ying Z."/>
        </authorList>
    </citation>
    <scope>NUCLEOTIDE SEQUENCE [LARGE SCALE GENOMIC DNA]</scope>
    <source>
        <strain evidence="5 6">XBU10</strain>
    </source>
</reference>
<dbReference type="GO" id="GO:0016874">
    <property type="term" value="F:ligase activity"/>
    <property type="evidence" value="ECO:0007669"/>
    <property type="project" value="UniProtKB-KW"/>
</dbReference>
<dbReference type="InterPro" id="IPR036291">
    <property type="entry name" value="NAD(P)-bd_dom_sf"/>
</dbReference>
<keyword evidence="6" id="KW-1185">Reference proteome</keyword>
<keyword evidence="2" id="KW-0547">Nucleotide-binding</keyword>
<dbReference type="EMBL" id="VTFT01000001">
    <property type="protein sequence ID" value="TYT26781.1"/>
    <property type="molecule type" value="Genomic_DNA"/>
</dbReference>
<dbReference type="PANTHER" id="PTHR43334:SF1">
    <property type="entry name" value="3-HYDROXYPROPIONATE--COA LIGASE [ADP-FORMING]"/>
    <property type="match status" value="1"/>
</dbReference>
<dbReference type="Gene3D" id="3.40.630.30">
    <property type="match status" value="1"/>
</dbReference>
<organism evidence="5 6">
    <name type="scientific">Luteimonas viscosa</name>
    <dbReference type="NCBI Taxonomy" id="1132694"/>
    <lineage>
        <taxon>Bacteria</taxon>
        <taxon>Pseudomonadati</taxon>
        <taxon>Pseudomonadota</taxon>
        <taxon>Gammaproteobacteria</taxon>
        <taxon>Lysobacterales</taxon>
        <taxon>Lysobacteraceae</taxon>
        <taxon>Luteimonas</taxon>
    </lineage>
</organism>
<dbReference type="OrthoDB" id="9807426at2"/>